<dbReference type="KEGG" id="ngr:NAEGRDRAFT_62134"/>
<dbReference type="RefSeq" id="XP_002682192.1">
    <property type="nucleotide sequence ID" value="XM_002682146.1"/>
</dbReference>
<gene>
    <name evidence="1" type="ORF">NAEGRDRAFT_62134</name>
</gene>
<accession>D2V014</accession>
<dbReference type="InParanoid" id="D2V014"/>
<dbReference type="Proteomes" id="UP000006671">
    <property type="component" value="Unassembled WGS sequence"/>
</dbReference>
<organism evidence="2">
    <name type="scientific">Naegleria gruberi</name>
    <name type="common">Amoeba</name>
    <dbReference type="NCBI Taxonomy" id="5762"/>
    <lineage>
        <taxon>Eukaryota</taxon>
        <taxon>Discoba</taxon>
        <taxon>Heterolobosea</taxon>
        <taxon>Tetramitia</taxon>
        <taxon>Eutetramitia</taxon>
        <taxon>Vahlkampfiidae</taxon>
        <taxon>Naegleria</taxon>
    </lineage>
</organism>
<protein>
    <submittedName>
        <fullName evidence="1">Predicted protein</fullName>
    </submittedName>
</protein>
<proteinExistence type="predicted"/>
<dbReference type="EMBL" id="GG738847">
    <property type="protein sequence ID" value="EFC49448.1"/>
    <property type="molecule type" value="Genomic_DNA"/>
</dbReference>
<keyword evidence="2" id="KW-1185">Reference proteome</keyword>
<name>D2V014_NAEGR</name>
<dbReference type="AlphaFoldDB" id="D2V014"/>
<evidence type="ECO:0000313" key="1">
    <source>
        <dbReference type="EMBL" id="EFC49448.1"/>
    </source>
</evidence>
<dbReference type="GeneID" id="8856450"/>
<sequence length="116" mass="13176">MPETETNRNGLQVTFNKIGEEPNVLDETNYAYENVDNFYVMTHVVVETLAKNDNHQPEYWDLSYSRIGTASMGNVTVVSFCYASLNINDIKEVQTVTNIEIFAKVCEMLLILVVGF</sequence>
<dbReference type="VEuPathDB" id="AmoebaDB:NAEGRDRAFT_62134"/>
<reference evidence="1 2" key="1">
    <citation type="journal article" date="2010" name="Cell">
        <title>The genome of Naegleria gruberi illuminates early eukaryotic versatility.</title>
        <authorList>
            <person name="Fritz-Laylin L.K."/>
            <person name="Prochnik S.E."/>
            <person name="Ginger M.L."/>
            <person name="Dacks J.B."/>
            <person name="Carpenter M.L."/>
            <person name="Field M.C."/>
            <person name="Kuo A."/>
            <person name="Paredez A."/>
            <person name="Chapman J."/>
            <person name="Pham J."/>
            <person name="Shu S."/>
            <person name="Neupane R."/>
            <person name="Cipriano M."/>
            <person name="Mancuso J."/>
            <person name="Tu H."/>
            <person name="Salamov A."/>
            <person name="Lindquist E."/>
            <person name="Shapiro H."/>
            <person name="Lucas S."/>
            <person name="Grigoriev I.V."/>
            <person name="Cande W.Z."/>
            <person name="Fulton C."/>
            <person name="Rokhsar D.S."/>
            <person name="Dawson S.C."/>
        </authorList>
    </citation>
    <scope>NUCLEOTIDE SEQUENCE [LARGE SCALE GENOMIC DNA]</scope>
    <source>
        <strain evidence="1 2">NEG-M</strain>
    </source>
</reference>
<evidence type="ECO:0000313" key="2">
    <source>
        <dbReference type="Proteomes" id="UP000006671"/>
    </source>
</evidence>